<evidence type="ECO:0000313" key="4">
    <source>
        <dbReference type="EMBL" id="RRJ82607.1"/>
    </source>
</evidence>
<reference evidence="4 5" key="1">
    <citation type="submission" date="2018-08" db="EMBL/GenBank/DDBJ databases">
        <authorList>
            <person name="Khan S.A."/>
        </authorList>
    </citation>
    <scope>NUCLEOTIDE SEQUENCE [LARGE SCALE GENOMIC DNA]</scope>
    <source>
        <strain evidence="4 5">GTF-13</strain>
    </source>
</reference>
<feature type="site" description="Important for autoinhibition of adenylyltransferase activity" evidence="2">
    <location>
        <position position="32"/>
    </location>
</feature>
<name>A0A3P3VJV5_9GAMM</name>
<dbReference type="InterPro" id="IPR036597">
    <property type="entry name" value="Fido-like_dom_sf"/>
</dbReference>
<evidence type="ECO:0000256" key="1">
    <source>
        <dbReference type="PIRSR" id="PIRSR640198-2"/>
    </source>
</evidence>
<gene>
    <name evidence="4" type="ORF">D0544_12130</name>
</gene>
<dbReference type="GO" id="GO:0005524">
    <property type="term" value="F:ATP binding"/>
    <property type="evidence" value="ECO:0007669"/>
    <property type="project" value="UniProtKB-KW"/>
</dbReference>
<dbReference type="InterPro" id="IPR040198">
    <property type="entry name" value="Fido_containing"/>
</dbReference>
<comment type="caution">
    <text evidence="4">The sequence shown here is derived from an EMBL/GenBank/DDBJ whole genome shotgun (WGS) entry which is preliminary data.</text>
</comment>
<dbReference type="RefSeq" id="WP_125016497.1">
    <property type="nucleotide sequence ID" value="NZ_QWEZ01000002.1"/>
</dbReference>
<evidence type="ECO:0000256" key="2">
    <source>
        <dbReference type="PIRSR" id="PIRSR640198-3"/>
    </source>
</evidence>
<dbReference type="EMBL" id="QWEZ01000002">
    <property type="protein sequence ID" value="RRJ82607.1"/>
    <property type="molecule type" value="Genomic_DNA"/>
</dbReference>
<dbReference type="InterPro" id="IPR003812">
    <property type="entry name" value="Fido"/>
</dbReference>
<accession>A0A3P3VJV5</accession>
<keyword evidence="1" id="KW-0547">Nucleotide-binding</keyword>
<dbReference type="Gene3D" id="1.10.3290.10">
    <property type="entry name" value="Fido-like domain"/>
    <property type="match status" value="1"/>
</dbReference>
<evidence type="ECO:0000259" key="3">
    <source>
        <dbReference type="PROSITE" id="PS51459"/>
    </source>
</evidence>
<dbReference type="AlphaFoldDB" id="A0A3P3VJV5"/>
<keyword evidence="1" id="KW-0067">ATP-binding</keyword>
<reference evidence="4 5" key="2">
    <citation type="submission" date="2018-12" db="EMBL/GenBank/DDBJ databases">
        <title>Simiduia agarivorans gen. nov., sp. nov., a marine, agarolytic bacterium isolated from shallow coastal water from Keelung, Taiwan.</title>
        <authorList>
            <person name="Shieh W.Y."/>
        </authorList>
    </citation>
    <scope>NUCLEOTIDE SEQUENCE [LARGE SCALE GENOMIC DNA]</scope>
    <source>
        <strain evidence="4 5">GTF-13</strain>
    </source>
</reference>
<dbReference type="PANTHER" id="PTHR13504:SF38">
    <property type="entry name" value="FIDO DOMAIN-CONTAINING PROTEIN"/>
    <property type="match status" value="1"/>
</dbReference>
<dbReference type="Pfam" id="PF02661">
    <property type="entry name" value="Fic"/>
    <property type="match status" value="1"/>
</dbReference>
<keyword evidence="5" id="KW-1185">Reference proteome</keyword>
<evidence type="ECO:0000313" key="5">
    <source>
        <dbReference type="Proteomes" id="UP000280792"/>
    </source>
</evidence>
<feature type="domain" description="Fido" evidence="3">
    <location>
        <begin position="82"/>
        <end position="215"/>
    </location>
</feature>
<dbReference type="Proteomes" id="UP000280792">
    <property type="component" value="Unassembled WGS sequence"/>
</dbReference>
<organism evidence="4 5">
    <name type="scientific">Aestuariirhabdus litorea</name>
    <dbReference type="NCBI Taxonomy" id="2528527"/>
    <lineage>
        <taxon>Bacteria</taxon>
        <taxon>Pseudomonadati</taxon>
        <taxon>Pseudomonadota</taxon>
        <taxon>Gammaproteobacteria</taxon>
        <taxon>Oceanospirillales</taxon>
        <taxon>Aestuariirhabdaceae</taxon>
        <taxon>Aestuariirhabdus</taxon>
    </lineage>
</organism>
<sequence>MTLKNIKPDKQMALMLAKNQLAELVHDAVALEGILFTLPEIQMLMNGHTVGGHPLSDQQIAINQANAWGYLFDAIENGWFDLSARFAKDLHSIAGKEEALTWGDYRHGGVTISGTEYLPPEPEELPALFELMVAGALQISDPYDRAIFVFLEMARSQFFYDVNKRMGRFMMNGVLLANGYPVINVPAKRREEFDALMLTFYGSGYKAPMGAFLRSCIDPRAVGVMSGCPNGS</sequence>
<dbReference type="PROSITE" id="PS51459">
    <property type="entry name" value="FIDO"/>
    <property type="match status" value="1"/>
</dbReference>
<dbReference type="PANTHER" id="PTHR13504">
    <property type="entry name" value="FIDO DOMAIN-CONTAINING PROTEIN DDB_G0283145"/>
    <property type="match status" value="1"/>
</dbReference>
<proteinExistence type="predicted"/>
<dbReference type="SUPFAM" id="SSF140931">
    <property type="entry name" value="Fic-like"/>
    <property type="match status" value="1"/>
</dbReference>
<feature type="binding site" evidence="1">
    <location>
        <begin position="161"/>
        <end position="168"/>
    </location>
    <ligand>
        <name>ATP</name>
        <dbReference type="ChEBI" id="CHEBI:30616"/>
    </ligand>
</feature>
<protein>
    <submittedName>
        <fullName evidence="4">Cell filamentation protein Fic</fullName>
    </submittedName>
</protein>